<dbReference type="STRING" id="479431.Namu_5184"/>
<name>C8XC58_NAKMY</name>
<accession>C8XC58</accession>
<reference evidence="4" key="1">
    <citation type="submission" date="2009-09" db="EMBL/GenBank/DDBJ databases">
        <title>The complete genome of Nakamurella multipartita DSM 44233.</title>
        <authorList>
            <consortium name="US DOE Joint Genome Institute (JGI-PGF)"/>
            <person name="Lucas S."/>
            <person name="Copeland A."/>
            <person name="Lapidus A."/>
            <person name="Glavina del Rio T."/>
            <person name="Dalin E."/>
            <person name="Tice H."/>
            <person name="Bruce D."/>
            <person name="Goodwin L."/>
            <person name="Pitluck S."/>
            <person name="Kyrpides N."/>
            <person name="Mavromatis K."/>
            <person name="Ivanova N."/>
            <person name="Ovchinnikova G."/>
            <person name="Sims D."/>
            <person name="Meincke L."/>
            <person name="Brettin T."/>
            <person name="Detter J.C."/>
            <person name="Han C."/>
            <person name="Larimer F."/>
            <person name="Land M."/>
            <person name="Hauser L."/>
            <person name="Markowitz V."/>
            <person name="Cheng J.-F."/>
            <person name="Hugenholtz P."/>
            <person name="Woyke T."/>
            <person name="Wu D."/>
            <person name="Klenk H.-P."/>
            <person name="Eisen J.A."/>
        </authorList>
    </citation>
    <scope>NUCLEOTIDE SEQUENCE [LARGE SCALE GENOMIC DNA]</scope>
    <source>
        <strain evidence="4">ATCC 700099 / DSM 44233 / CIP 104796 / JCM 9543 / NBRC 105858 / Y-104</strain>
    </source>
</reference>
<dbReference type="InterPro" id="IPR014729">
    <property type="entry name" value="Rossmann-like_a/b/a_fold"/>
</dbReference>
<evidence type="ECO:0000259" key="2">
    <source>
        <dbReference type="Pfam" id="PF00582"/>
    </source>
</evidence>
<gene>
    <name evidence="3" type="ordered locus">Namu_5184</name>
</gene>
<dbReference type="PRINTS" id="PR01438">
    <property type="entry name" value="UNVRSLSTRESS"/>
</dbReference>
<dbReference type="eggNOG" id="COG0589">
    <property type="taxonomic scope" value="Bacteria"/>
</dbReference>
<dbReference type="EMBL" id="CP001737">
    <property type="protein sequence ID" value="ACV81452.1"/>
    <property type="molecule type" value="Genomic_DNA"/>
</dbReference>
<proteinExistence type="inferred from homology"/>
<dbReference type="InParanoid" id="C8XC58"/>
<dbReference type="HOGENOM" id="CLU_049301_2_3_11"/>
<organism evidence="3 4">
    <name type="scientific">Nakamurella multipartita (strain ATCC 700099 / DSM 44233 / CIP 104796 / JCM 9543 / NBRC 105858 / Y-104)</name>
    <name type="common">Microsphaera multipartita</name>
    <dbReference type="NCBI Taxonomy" id="479431"/>
    <lineage>
        <taxon>Bacteria</taxon>
        <taxon>Bacillati</taxon>
        <taxon>Actinomycetota</taxon>
        <taxon>Actinomycetes</taxon>
        <taxon>Nakamurellales</taxon>
        <taxon>Nakamurellaceae</taxon>
        <taxon>Nakamurella</taxon>
    </lineage>
</organism>
<reference evidence="3 4" key="2">
    <citation type="journal article" date="2010" name="Stand. Genomic Sci.">
        <title>Complete genome sequence of Nakamurella multipartita type strain (Y-104).</title>
        <authorList>
            <person name="Tice H."/>
            <person name="Mayilraj S."/>
            <person name="Sims D."/>
            <person name="Lapidus A."/>
            <person name="Nolan M."/>
            <person name="Lucas S."/>
            <person name="Glavina Del Rio T."/>
            <person name="Copeland A."/>
            <person name="Cheng J.F."/>
            <person name="Meincke L."/>
            <person name="Bruce D."/>
            <person name="Goodwin L."/>
            <person name="Pitluck S."/>
            <person name="Ivanova N."/>
            <person name="Mavromatis K."/>
            <person name="Ovchinnikova G."/>
            <person name="Pati A."/>
            <person name="Chen A."/>
            <person name="Palaniappan K."/>
            <person name="Land M."/>
            <person name="Hauser L."/>
            <person name="Chang Y.J."/>
            <person name="Jeffries C.D."/>
            <person name="Detter J.C."/>
            <person name="Brettin T."/>
            <person name="Rohde M."/>
            <person name="Goker M."/>
            <person name="Bristow J."/>
            <person name="Eisen J.A."/>
            <person name="Markowitz V."/>
            <person name="Hugenholtz P."/>
            <person name="Kyrpides N.C."/>
            <person name="Klenk H.P."/>
            <person name="Chen F."/>
        </authorList>
    </citation>
    <scope>NUCLEOTIDE SEQUENCE [LARGE SCALE GENOMIC DNA]</scope>
    <source>
        <strain evidence="4">ATCC 700099 / DSM 44233 / CIP 104796 / JCM 9543 / NBRC 105858 / Y-104</strain>
    </source>
</reference>
<feature type="domain" description="UspA" evidence="2">
    <location>
        <begin position="156"/>
        <end position="292"/>
    </location>
</feature>
<dbReference type="RefSeq" id="WP_015750259.1">
    <property type="nucleotide sequence ID" value="NC_013235.1"/>
</dbReference>
<dbReference type="InterPro" id="IPR006016">
    <property type="entry name" value="UspA"/>
</dbReference>
<dbReference type="KEGG" id="nml:Namu_5184"/>
<comment type="similarity">
    <text evidence="1">Belongs to the universal stress protein A family.</text>
</comment>
<evidence type="ECO:0000313" key="4">
    <source>
        <dbReference type="Proteomes" id="UP000002218"/>
    </source>
</evidence>
<evidence type="ECO:0000256" key="1">
    <source>
        <dbReference type="ARBA" id="ARBA00008791"/>
    </source>
</evidence>
<dbReference type="PANTHER" id="PTHR46268">
    <property type="entry name" value="STRESS RESPONSE PROTEIN NHAX"/>
    <property type="match status" value="1"/>
</dbReference>
<dbReference type="OrthoDB" id="3174546at2"/>
<protein>
    <submittedName>
        <fullName evidence="3">UspA domain protein</fullName>
    </submittedName>
</protein>
<evidence type="ECO:0000313" key="3">
    <source>
        <dbReference type="EMBL" id="ACV81452.1"/>
    </source>
</evidence>
<dbReference type="PANTHER" id="PTHR46268:SF6">
    <property type="entry name" value="UNIVERSAL STRESS PROTEIN UP12"/>
    <property type="match status" value="1"/>
</dbReference>
<feature type="domain" description="UspA" evidence="2">
    <location>
        <begin position="6"/>
        <end position="143"/>
    </location>
</feature>
<sequence length="299" mass="31568">MTGVRQQILVGLDGSPESLTAARWAAREAGLRHVAVQLVHAFDIPVFAGWGYAIPTDLTEELYRAGEQLLADVAHQLRAQDPELEITGRQVRADPRPVLVQWSERAVLTVVGTRGGGRIPEAILGSVTQHLTAHGRSPVAVIPAGTMRDDGAPAGPVVLGVDGSRTSEAAVEFAFDEADRRRAALHAVLVVDDVAPRGSGWAVAPDAAADEEHAVLAEQLAGWAEKYPDVVVTPQVRHGRTVPELLRADPQGPAPELIVVGSRGRGGFSGLLLGSTSHALIGHSPWPVVVVRGAVTERP</sequence>
<dbReference type="Pfam" id="PF00582">
    <property type="entry name" value="Usp"/>
    <property type="match status" value="2"/>
</dbReference>
<dbReference type="AlphaFoldDB" id="C8XC58"/>
<dbReference type="SUPFAM" id="SSF52402">
    <property type="entry name" value="Adenine nucleotide alpha hydrolases-like"/>
    <property type="match status" value="2"/>
</dbReference>
<dbReference type="InterPro" id="IPR006015">
    <property type="entry name" value="Universal_stress_UspA"/>
</dbReference>
<keyword evidence="4" id="KW-1185">Reference proteome</keyword>
<dbReference type="Proteomes" id="UP000002218">
    <property type="component" value="Chromosome"/>
</dbReference>
<dbReference type="Gene3D" id="3.40.50.620">
    <property type="entry name" value="HUPs"/>
    <property type="match status" value="2"/>
</dbReference>